<dbReference type="Proteomes" id="UP000318815">
    <property type="component" value="Unassembled WGS sequence"/>
</dbReference>
<dbReference type="AlphaFoldDB" id="A0A5C6LMP1"/>
<dbReference type="OrthoDB" id="9797664at2"/>
<evidence type="ECO:0000256" key="1">
    <source>
        <dbReference type="ARBA" id="ARBA00004613"/>
    </source>
</evidence>
<comment type="caution">
    <text evidence="3">The sequence shown here is derived from an EMBL/GenBank/DDBJ whole genome shotgun (WGS) entry which is preliminary data.</text>
</comment>
<reference evidence="3 4" key="1">
    <citation type="submission" date="2019-08" db="EMBL/GenBank/DDBJ databases">
        <title>Whole genome sequencing of chitin degrading bacteria Chitinophaga pinensis YS16.</title>
        <authorList>
            <person name="Singh R.P."/>
            <person name="Manchanda G."/>
            <person name="Maurya I.K."/>
            <person name="Joshi N.K."/>
            <person name="Srivastava A.K."/>
        </authorList>
    </citation>
    <scope>NUCLEOTIDE SEQUENCE [LARGE SCALE GENOMIC DNA]</scope>
    <source>
        <strain evidence="3 4">YS-16</strain>
    </source>
</reference>
<keyword evidence="2" id="KW-0964">Secreted</keyword>
<dbReference type="EMBL" id="VOHS01000035">
    <property type="protein sequence ID" value="TWV96268.1"/>
    <property type="molecule type" value="Genomic_DNA"/>
</dbReference>
<dbReference type="RefSeq" id="WP_146307387.1">
    <property type="nucleotide sequence ID" value="NZ_VOHS01000035.1"/>
</dbReference>
<organism evidence="3 4">
    <name type="scientific">Chitinophaga pinensis</name>
    <dbReference type="NCBI Taxonomy" id="79329"/>
    <lineage>
        <taxon>Bacteria</taxon>
        <taxon>Pseudomonadati</taxon>
        <taxon>Bacteroidota</taxon>
        <taxon>Chitinophagia</taxon>
        <taxon>Chitinophagales</taxon>
        <taxon>Chitinophagaceae</taxon>
        <taxon>Chitinophaga</taxon>
    </lineage>
</organism>
<gene>
    <name evidence="3" type="ORF">FEF09_23625</name>
</gene>
<protein>
    <submittedName>
        <fullName evidence="3">Uncharacterized protein</fullName>
    </submittedName>
</protein>
<dbReference type="Gene3D" id="2.120.10.30">
    <property type="entry name" value="TolB, C-terminal domain"/>
    <property type="match status" value="1"/>
</dbReference>
<evidence type="ECO:0000313" key="3">
    <source>
        <dbReference type="EMBL" id="TWV96268.1"/>
    </source>
</evidence>
<dbReference type="GO" id="GO:0005576">
    <property type="term" value="C:extracellular region"/>
    <property type="evidence" value="ECO:0007669"/>
    <property type="project" value="UniProtKB-SubCell"/>
</dbReference>
<proteinExistence type="predicted"/>
<keyword evidence="4" id="KW-1185">Reference proteome</keyword>
<dbReference type="InterPro" id="IPR011042">
    <property type="entry name" value="6-blade_b-propeller_TolB-like"/>
</dbReference>
<name>A0A5C6LMP1_9BACT</name>
<sequence>MKDGRPAKFNSDGIALTPDGNWLYYKPLSDDKLYRIKTEHLRNWNMTETDLAAQVEDLGHFTTMME</sequence>
<comment type="subcellular location">
    <subcellularLocation>
        <location evidence="1">Secreted</location>
    </subcellularLocation>
</comment>
<dbReference type="Pfam" id="PF03022">
    <property type="entry name" value="MRJP"/>
    <property type="match status" value="1"/>
</dbReference>
<evidence type="ECO:0000256" key="2">
    <source>
        <dbReference type="ARBA" id="ARBA00022525"/>
    </source>
</evidence>
<dbReference type="InterPro" id="IPR017996">
    <property type="entry name" value="MRJP/yellow-related"/>
</dbReference>
<evidence type="ECO:0000313" key="4">
    <source>
        <dbReference type="Proteomes" id="UP000318815"/>
    </source>
</evidence>
<accession>A0A5C6LMP1</accession>